<keyword evidence="2" id="KW-0012">Acyltransferase</keyword>
<protein>
    <submittedName>
        <fullName evidence="2">C45 family autoproteolytic acyltransferase/hydrolase</fullName>
    </submittedName>
</protein>
<keyword evidence="3" id="KW-1185">Reference proteome</keyword>
<reference evidence="2" key="1">
    <citation type="submission" date="2022-08" db="EMBL/GenBank/DDBJ databases">
        <title>Nisaea acidiphila sp. nov., isolated from a marine algal debris and emended description of the genus Nisaea Urios et al. 2008.</title>
        <authorList>
            <person name="Kwon K."/>
        </authorList>
    </citation>
    <scope>NUCLEOTIDE SEQUENCE</scope>
    <source>
        <strain evidence="2">MEBiC11861</strain>
    </source>
</reference>
<dbReference type="GO" id="GO:0016746">
    <property type="term" value="F:acyltransferase activity"/>
    <property type="evidence" value="ECO:0007669"/>
    <property type="project" value="UniProtKB-KW"/>
</dbReference>
<dbReference type="InterPro" id="IPR029055">
    <property type="entry name" value="Ntn_hydrolases_N"/>
</dbReference>
<dbReference type="KEGG" id="naci:NUH88_02675"/>
<dbReference type="AlphaFoldDB" id="A0A9J7AYU7"/>
<dbReference type="NCBIfam" id="NF040521">
    <property type="entry name" value="C45_proenzyme"/>
    <property type="match status" value="1"/>
</dbReference>
<evidence type="ECO:0000313" key="3">
    <source>
        <dbReference type="Proteomes" id="UP001060336"/>
    </source>
</evidence>
<proteinExistence type="predicted"/>
<dbReference type="InterPro" id="IPR005079">
    <property type="entry name" value="Peptidase_C45_hydrolase"/>
</dbReference>
<dbReference type="Pfam" id="PF03417">
    <property type="entry name" value="AAT"/>
    <property type="match status" value="1"/>
</dbReference>
<organism evidence="2 3">
    <name type="scientific">Nisaea acidiphila</name>
    <dbReference type="NCBI Taxonomy" id="1862145"/>
    <lineage>
        <taxon>Bacteria</taxon>
        <taxon>Pseudomonadati</taxon>
        <taxon>Pseudomonadota</taxon>
        <taxon>Alphaproteobacteria</taxon>
        <taxon>Rhodospirillales</taxon>
        <taxon>Thalassobaculaceae</taxon>
        <taxon>Nisaea</taxon>
    </lineage>
</organism>
<dbReference type="Proteomes" id="UP001060336">
    <property type="component" value="Chromosome"/>
</dbReference>
<dbReference type="EMBL" id="CP102480">
    <property type="protein sequence ID" value="UUX50605.1"/>
    <property type="molecule type" value="Genomic_DNA"/>
</dbReference>
<accession>A0A9J7AYU7</accession>
<name>A0A9J7AYU7_9PROT</name>
<dbReference type="Gene3D" id="3.60.60.10">
    <property type="entry name" value="Penicillin V Acylase, Chain A"/>
    <property type="match status" value="1"/>
</dbReference>
<evidence type="ECO:0000313" key="2">
    <source>
        <dbReference type="EMBL" id="UUX50605.1"/>
    </source>
</evidence>
<evidence type="ECO:0000259" key="1">
    <source>
        <dbReference type="Pfam" id="PF03417"/>
    </source>
</evidence>
<dbReference type="InterPro" id="IPR047794">
    <property type="entry name" value="C45_proenzyme-like"/>
</dbReference>
<keyword evidence="2" id="KW-0808">Transferase</keyword>
<sequence>MEKLFRAVDEPVPGPFSRQAIEESRDFLRGWYAKAERIPPPEECRRRVAATMPEMLPVFDILAEMAGDDPAVIAALAAIDPPPLIPAGCTVRAFTAPRATMLRNYDFHPDATSGTILRTDWAGTRVLGMGEGVSGLLDGVNEHGLAAALTFGGRHVYGRGFGIILIIRYLLQVARDLKDAAEVLRRVPCVWAHNVLVQDSSGRSIRAELAPDRAPLIVEAAAVTNHQAEVEPGESSLWRFETACMLPDDADTAREVFVAGKLCLDDYDGWLGTLYTAEYHPADRAVGFRWGGEVWEQSLDRFEEGSRRIAYDVGAVPRLVA</sequence>
<dbReference type="SUPFAM" id="SSF56235">
    <property type="entry name" value="N-terminal nucleophile aminohydrolases (Ntn hydrolases)"/>
    <property type="match status" value="1"/>
</dbReference>
<dbReference type="RefSeq" id="WP_257769800.1">
    <property type="nucleotide sequence ID" value="NZ_CP102480.1"/>
</dbReference>
<feature type="domain" description="Peptidase C45 hydrolase" evidence="1">
    <location>
        <begin position="100"/>
        <end position="292"/>
    </location>
</feature>
<gene>
    <name evidence="2" type="ORF">NUH88_02675</name>
</gene>